<dbReference type="Proteomes" id="UP001630127">
    <property type="component" value="Unassembled WGS sequence"/>
</dbReference>
<comment type="caution">
    <text evidence="3">The sequence shown here is derived from an EMBL/GenBank/DDBJ whole genome shotgun (WGS) entry which is preliminary data.</text>
</comment>
<keyword evidence="4" id="KW-1185">Reference proteome</keyword>
<sequence length="154" mass="17750">MNNPTTSDHSPPSPQPRQDIEMAGSNEERKENWNGNKNRIFSDNESRRKNITNRSFWKLWSFDFGFLLLPFRWLLWHYISRDIDSPRFPPLWRATILSVPRPQPQARQDHHLEMDKKEEEQNDKIDGNMNILVGAGGTIAAATVTAAVVVVPVT</sequence>
<dbReference type="AlphaFoldDB" id="A0ABD2YRS6"/>
<keyword evidence="2" id="KW-0812">Transmembrane</keyword>
<accession>A0ABD2YRS6</accession>
<feature type="transmembrane region" description="Helical" evidence="2">
    <location>
        <begin position="131"/>
        <end position="153"/>
    </location>
</feature>
<evidence type="ECO:0008006" key="5">
    <source>
        <dbReference type="Google" id="ProtNLM"/>
    </source>
</evidence>
<evidence type="ECO:0000313" key="4">
    <source>
        <dbReference type="Proteomes" id="UP001630127"/>
    </source>
</evidence>
<feature type="region of interest" description="Disordered" evidence="1">
    <location>
        <begin position="1"/>
        <end position="41"/>
    </location>
</feature>
<evidence type="ECO:0000256" key="2">
    <source>
        <dbReference type="SAM" id="Phobius"/>
    </source>
</evidence>
<feature type="compositionally biased region" description="Polar residues" evidence="1">
    <location>
        <begin position="1"/>
        <end position="10"/>
    </location>
</feature>
<keyword evidence="2" id="KW-0472">Membrane</keyword>
<feature type="transmembrane region" description="Helical" evidence="2">
    <location>
        <begin position="56"/>
        <end position="79"/>
    </location>
</feature>
<organism evidence="3 4">
    <name type="scientific">Cinchona calisaya</name>
    <dbReference type="NCBI Taxonomy" id="153742"/>
    <lineage>
        <taxon>Eukaryota</taxon>
        <taxon>Viridiplantae</taxon>
        <taxon>Streptophyta</taxon>
        <taxon>Embryophyta</taxon>
        <taxon>Tracheophyta</taxon>
        <taxon>Spermatophyta</taxon>
        <taxon>Magnoliopsida</taxon>
        <taxon>eudicotyledons</taxon>
        <taxon>Gunneridae</taxon>
        <taxon>Pentapetalae</taxon>
        <taxon>asterids</taxon>
        <taxon>lamiids</taxon>
        <taxon>Gentianales</taxon>
        <taxon>Rubiaceae</taxon>
        <taxon>Cinchonoideae</taxon>
        <taxon>Cinchoneae</taxon>
        <taxon>Cinchona</taxon>
    </lineage>
</organism>
<evidence type="ECO:0000313" key="3">
    <source>
        <dbReference type="EMBL" id="KAL3508830.1"/>
    </source>
</evidence>
<protein>
    <recommendedName>
        <fullName evidence="5">Transmembrane protein</fullName>
    </recommendedName>
</protein>
<evidence type="ECO:0000256" key="1">
    <source>
        <dbReference type="SAM" id="MobiDB-lite"/>
    </source>
</evidence>
<proteinExistence type="predicted"/>
<name>A0ABD2YRS6_9GENT</name>
<dbReference type="EMBL" id="JBJUIK010000012">
    <property type="protein sequence ID" value="KAL3508830.1"/>
    <property type="molecule type" value="Genomic_DNA"/>
</dbReference>
<reference evidence="3 4" key="1">
    <citation type="submission" date="2024-11" db="EMBL/GenBank/DDBJ databases">
        <title>A near-complete genome assembly of Cinchona calisaya.</title>
        <authorList>
            <person name="Lian D.C."/>
            <person name="Zhao X.W."/>
            <person name="Wei L."/>
        </authorList>
    </citation>
    <scope>NUCLEOTIDE SEQUENCE [LARGE SCALE GENOMIC DNA]</scope>
    <source>
        <tissue evidence="3">Nenye</tissue>
    </source>
</reference>
<gene>
    <name evidence="3" type="ORF">ACH5RR_028231</name>
</gene>
<keyword evidence="2" id="KW-1133">Transmembrane helix</keyword>